<dbReference type="OrthoDB" id="9807434at2"/>
<evidence type="ECO:0000256" key="8">
    <source>
        <dbReference type="HAMAP-Rule" id="MF_00238"/>
    </source>
</evidence>
<dbReference type="KEGG" id="dte:Dester_0407"/>
<reference evidence="11" key="2">
    <citation type="submission" date="2011-02" db="EMBL/GenBank/DDBJ databases">
        <title>The complete genome of Desulfurobacterium thermolithotrophum DSM 11699.</title>
        <authorList>
            <consortium name="US DOE Joint Genome Institute (JGI-PGF)"/>
            <person name="Lucas S."/>
            <person name="Copeland A."/>
            <person name="Lapidus A."/>
            <person name="Bruce D."/>
            <person name="Goodwin L."/>
            <person name="Pitluck S."/>
            <person name="Kyrpides N."/>
            <person name="Mavromatis K."/>
            <person name="Pagani I."/>
            <person name="Ivanova N."/>
            <person name="Mikhailova N."/>
            <person name="Daligault H."/>
            <person name="Detter J.C."/>
            <person name="Tapia R."/>
            <person name="Han C."/>
            <person name="Land M."/>
            <person name="Hauser L."/>
            <person name="Markowitz V."/>
            <person name="Cheng J.-F."/>
            <person name="Hugenholtz P."/>
            <person name="Woyke T."/>
            <person name="Wu D."/>
            <person name="Spring S."/>
            <person name="Brambilla E."/>
            <person name="Klenk H.-P."/>
            <person name="Eisen J.A."/>
        </authorList>
    </citation>
    <scope>NUCLEOTIDE SEQUENCE [LARGE SCALE GENOMIC DNA]</scope>
    <source>
        <strain evidence="11">DSM 11699 / BSA</strain>
    </source>
</reference>
<evidence type="ECO:0000256" key="1">
    <source>
        <dbReference type="ARBA" id="ARBA00009427"/>
    </source>
</evidence>
<dbReference type="STRING" id="868864.Dester_0407"/>
<dbReference type="SUPFAM" id="SSF52540">
    <property type="entry name" value="P-loop containing nucleoside triphosphate hydrolases"/>
    <property type="match status" value="1"/>
</dbReference>
<keyword evidence="2 8" id="KW-0808">Transferase</keyword>
<dbReference type="EC" id="2.7.4.25" evidence="8"/>
<evidence type="ECO:0000313" key="11">
    <source>
        <dbReference type="Proteomes" id="UP000007102"/>
    </source>
</evidence>
<dbReference type="InParanoid" id="F0S2J0"/>
<dbReference type="InterPro" id="IPR003136">
    <property type="entry name" value="Cytidylate_kin"/>
</dbReference>
<dbReference type="eggNOG" id="COG0283">
    <property type="taxonomic scope" value="Bacteria"/>
</dbReference>
<evidence type="ECO:0000256" key="2">
    <source>
        <dbReference type="ARBA" id="ARBA00022679"/>
    </source>
</evidence>
<keyword evidence="4 8" id="KW-0418">Kinase</keyword>
<dbReference type="CDD" id="cd02020">
    <property type="entry name" value="CMPK"/>
    <property type="match status" value="1"/>
</dbReference>
<dbReference type="Pfam" id="PF02224">
    <property type="entry name" value="Cytidylate_kin"/>
    <property type="match status" value="1"/>
</dbReference>
<dbReference type="FunCoup" id="F0S2J0">
    <property type="interactions" value="301"/>
</dbReference>
<dbReference type="Proteomes" id="UP000007102">
    <property type="component" value="Chromosome"/>
</dbReference>
<name>F0S2J0_DESTD</name>
<evidence type="ECO:0000256" key="7">
    <source>
        <dbReference type="ARBA" id="ARBA00048478"/>
    </source>
</evidence>
<dbReference type="EMBL" id="CP002543">
    <property type="protein sequence ID" value="ADY73062.1"/>
    <property type="molecule type" value="Genomic_DNA"/>
</dbReference>
<dbReference type="HOGENOM" id="CLU_079959_0_2_0"/>
<dbReference type="HAMAP" id="MF_00238">
    <property type="entry name" value="Cytidyl_kinase_type1"/>
    <property type="match status" value="1"/>
</dbReference>
<dbReference type="GO" id="GO:0006220">
    <property type="term" value="P:pyrimidine nucleotide metabolic process"/>
    <property type="evidence" value="ECO:0007669"/>
    <property type="project" value="UniProtKB-UniRule"/>
</dbReference>
<evidence type="ECO:0000256" key="6">
    <source>
        <dbReference type="ARBA" id="ARBA00047615"/>
    </source>
</evidence>
<dbReference type="AlphaFoldDB" id="F0S2J0"/>
<evidence type="ECO:0000256" key="3">
    <source>
        <dbReference type="ARBA" id="ARBA00022741"/>
    </source>
</evidence>
<comment type="subcellular location">
    <subcellularLocation>
        <location evidence="8">Cytoplasm</location>
    </subcellularLocation>
</comment>
<reference evidence="10 11" key="1">
    <citation type="journal article" date="2011" name="Stand. Genomic Sci.">
        <title>Complete genome sequence of the thermophilic sulfur-reducer Desulfurobacterium thermolithotrophum type strain (BSA(T)) from a deep-sea hydrothermal vent.</title>
        <authorList>
            <person name="Goker M."/>
            <person name="Daligault H."/>
            <person name="Mwirichia R."/>
            <person name="Lapidus A."/>
            <person name="Lucas S."/>
            <person name="Deshpande S."/>
            <person name="Pagani I."/>
            <person name="Tapia R."/>
            <person name="Cheng J.F."/>
            <person name="Goodwin L."/>
            <person name="Pitluck S."/>
            <person name="Liolios K."/>
            <person name="Ivanova N."/>
            <person name="Mavromatis K."/>
            <person name="Mikhailova N."/>
            <person name="Pati A."/>
            <person name="Chen A."/>
            <person name="Palaniappan K."/>
            <person name="Han C."/>
            <person name="Land M."/>
            <person name="Hauser L."/>
            <person name="Pan C."/>
            <person name="Brambilla E.M."/>
            <person name="Rohde M."/>
            <person name="Spring S."/>
            <person name="Sikorski J."/>
            <person name="Wirth R."/>
            <person name="Detter J.C."/>
            <person name="Woyke T."/>
            <person name="Bristow J."/>
            <person name="Eisen J.A."/>
            <person name="Markowitz V."/>
            <person name="Hugenholtz P."/>
            <person name="Kyrpides N.C."/>
            <person name="Klenk H.P."/>
        </authorList>
    </citation>
    <scope>NUCLEOTIDE SEQUENCE [LARGE SCALE GENOMIC DNA]</scope>
    <source>
        <strain evidence="11">DSM 11699 / BSA</strain>
    </source>
</reference>
<dbReference type="PANTHER" id="PTHR21299:SF2">
    <property type="entry name" value="CYTIDYLATE KINASE"/>
    <property type="match status" value="1"/>
</dbReference>
<comment type="catalytic activity">
    <reaction evidence="7 8">
        <text>CMP + ATP = CDP + ADP</text>
        <dbReference type="Rhea" id="RHEA:11600"/>
        <dbReference type="ChEBI" id="CHEBI:30616"/>
        <dbReference type="ChEBI" id="CHEBI:58069"/>
        <dbReference type="ChEBI" id="CHEBI:60377"/>
        <dbReference type="ChEBI" id="CHEBI:456216"/>
        <dbReference type="EC" id="2.7.4.25"/>
    </reaction>
</comment>
<feature type="domain" description="Cytidylate kinase" evidence="9">
    <location>
        <begin position="7"/>
        <end position="216"/>
    </location>
</feature>
<dbReference type="NCBIfam" id="TIGR00017">
    <property type="entry name" value="cmk"/>
    <property type="match status" value="1"/>
</dbReference>
<dbReference type="GO" id="GO:0005829">
    <property type="term" value="C:cytosol"/>
    <property type="evidence" value="ECO:0007669"/>
    <property type="project" value="TreeGrafter"/>
</dbReference>
<comment type="similarity">
    <text evidence="1 8">Belongs to the cytidylate kinase family. Type 1 subfamily.</text>
</comment>
<dbReference type="InterPro" id="IPR011994">
    <property type="entry name" value="Cytidylate_kinase_dom"/>
</dbReference>
<accession>F0S2J0</accession>
<dbReference type="Gene3D" id="3.40.50.300">
    <property type="entry name" value="P-loop containing nucleotide triphosphate hydrolases"/>
    <property type="match status" value="1"/>
</dbReference>
<keyword evidence="11" id="KW-1185">Reference proteome</keyword>
<evidence type="ECO:0000256" key="4">
    <source>
        <dbReference type="ARBA" id="ARBA00022777"/>
    </source>
</evidence>
<dbReference type="PANTHER" id="PTHR21299">
    <property type="entry name" value="CYTIDYLATE KINASE/PANTOATE-BETA-ALANINE LIGASE"/>
    <property type="match status" value="1"/>
</dbReference>
<evidence type="ECO:0000259" key="9">
    <source>
        <dbReference type="Pfam" id="PF02224"/>
    </source>
</evidence>
<dbReference type="GO" id="GO:0015949">
    <property type="term" value="P:nucleobase-containing small molecule interconversion"/>
    <property type="evidence" value="ECO:0007669"/>
    <property type="project" value="TreeGrafter"/>
</dbReference>
<dbReference type="RefSeq" id="WP_013638020.1">
    <property type="nucleotide sequence ID" value="NC_015185.1"/>
</dbReference>
<organism evidence="10 11">
    <name type="scientific">Desulfurobacterium thermolithotrophum (strain DSM 11699 / BSA)</name>
    <dbReference type="NCBI Taxonomy" id="868864"/>
    <lineage>
        <taxon>Bacteria</taxon>
        <taxon>Pseudomonadati</taxon>
        <taxon>Aquificota</taxon>
        <taxon>Aquificia</taxon>
        <taxon>Desulfurobacteriales</taxon>
        <taxon>Desulfurobacteriaceae</taxon>
        <taxon>Desulfurobacterium</taxon>
    </lineage>
</organism>
<dbReference type="GO" id="GO:0005524">
    <property type="term" value="F:ATP binding"/>
    <property type="evidence" value="ECO:0007669"/>
    <property type="project" value="UniProtKB-UniRule"/>
</dbReference>
<evidence type="ECO:0000313" key="10">
    <source>
        <dbReference type="EMBL" id="ADY73062.1"/>
    </source>
</evidence>
<dbReference type="GO" id="GO:0036430">
    <property type="term" value="F:CMP kinase activity"/>
    <property type="evidence" value="ECO:0007669"/>
    <property type="project" value="RHEA"/>
</dbReference>
<dbReference type="GO" id="GO:0036431">
    <property type="term" value="F:dCMP kinase activity"/>
    <property type="evidence" value="ECO:0007669"/>
    <property type="project" value="InterPro"/>
</dbReference>
<sequence length="219" mass="24713">MKDIKIITIDGPAGAGKSSIAKEIAKRFGFTHLDSGAIYRTIGIACKKAGVNLENEKEVLEVAKKIRIELKEGKVFLNGNNVTEEIRTPEGGMLASKVAQFKEVREIVVKILRELAKGKKIVIDGRDAGTYIFPEADLKIYLTASPEERARRRYKELLKRGFNVSFNDILKEVIERDKRDKNRKFAPLVIPDGAVIIDTTEKNLEEVLLKIFELINFRN</sequence>
<proteinExistence type="inferred from homology"/>
<keyword evidence="3 8" id="KW-0547">Nucleotide-binding</keyword>
<comment type="catalytic activity">
    <reaction evidence="6 8">
        <text>dCMP + ATP = dCDP + ADP</text>
        <dbReference type="Rhea" id="RHEA:25094"/>
        <dbReference type="ChEBI" id="CHEBI:30616"/>
        <dbReference type="ChEBI" id="CHEBI:57566"/>
        <dbReference type="ChEBI" id="CHEBI:58593"/>
        <dbReference type="ChEBI" id="CHEBI:456216"/>
        <dbReference type="EC" id="2.7.4.25"/>
    </reaction>
</comment>
<feature type="binding site" evidence="8">
    <location>
        <begin position="11"/>
        <end position="19"/>
    </location>
    <ligand>
        <name>ATP</name>
        <dbReference type="ChEBI" id="CHEBI:30616"/>
    </ligand>
</feature>
<protein>
    <recommendedName>
        <fullName evidence="8">Cytidylate kinase</fullName>
        <shortName evidence="8">CK</shortName>
        <ecNumber evidence="8">2.7.4.25</ecNumber>
    </recommendedName>
    <alternativeName>
        <fullName evidence="8">Cytidine monophosphate kinase</fullName>
        <shortName evidence="8">CMP kinase</shortName>
    </alternativeName>
</protein>
<keyword evidence="8" id="KW-0963">Cytoplasm</keyword>
<gene>
    <name evidence="8" type="primary">cmk</name>
    <name evidence="10" type="ordered locus">Dester_0407</name>
</gene>
<keyword evidence="5 8" id="KW-0067">ATP-binding</keyword>
<evidence type="ECO:0000256" key="5">
    <source>
        <dbReference type="ARBA" id="ARBA00022840"/>
    </source>
</evidence>
<dbReference type="InterPro" id="IPR027417">
    <property type="entry name" value="P-loop_NTPase"/>
</dbReference>